<feature type="transmembrane region" description="Helical" evidence="2">
    <location>
        <begin position="95"/>
        <end position="116"/>
    </location>
</feature>
<protein>
    <submittedName>
        <fullName evidence="3">Uncharacterized protein</fullName>
    </submittedName>
</protein>
<dbReference type="EMBL" id="OV121134">
    <property type="protein sequence ID" value="CAH0553043.1"/>
    <property type="molecule type" value="Genomic_DNA"/>
</dbReference>
<dbReference type="InterPro" id="IPR032055">
    <property type="entry name" value="TMEM72"/>
</dbReference>
<evidence type="ECO:0000313" key="3">
    <source>
        <dbReference type="EMBL" id="CAH0553043.1"/>
    </source>
</evidence>
<dbReference type="OrthoDB" id="5946061at2759"/>
<dbReference type="PANTHER" id="PTHR28474">
    <property type="entry name" value="TRANSMEMBRANE PROTEIN 72"/>
    <property type="match status" value="1"/>
</dbReference>
<keyword evidence="2" id="KW-0812">Transmembrane</keyword>
<evidence type="ECO:0000313" key="4">
    <source>
        <dbReference type="Proteomes" id="UP001154078"/>
    </source>
</evidence>
<dbReference type="Proteomes" id="UP001154078">
    <property type="component" value="Chromosome 3"/>
</dbReference>
<sequence length="183" mass="21034">MKVRCVAGSLPEPIRKLERNEPAREQGQSSSGPRQSAITYTRALGLPITTRNFPERNDSRVWSSWSIVQWFEGWKKSLVYVPMGAVPLLLPHKIWLSYVASGQLFALAVFHLALSFKGRRRRRRKERLLHCDIDSFEREQLEESFRLPTIPGVLFGFAFAFLTTSVHVDSFSFSFLFSLEVVD</sequence>
<evidence type="ECO:0000256" key="1">
    <source>
        <dbReference type="SAM" id="MobiDB-lite"/>
    </source>
</evidence>
<keyword evidence="2" id="KW-0472">Membrane</keyword>
<reference evidence="3" key="1">
    <citation type="submission" date="2021-12" db="EMBL/GenBank/DDBJ databases">
        <authorList>
            <person name="King R."/>
        </authorList>
    </citation>
    <scope>NUCLEOTIDE SEQUENCE</scope>
</reference>
<gene>
    <name evidence="3" type="ORF">MELIAE_LOCUS5147</name>
</gene>
<accession>A0A9P0B352</accession>
<dbReference type="AlphaFoldDB" id="A0A9P0B352"/>
<name>A0A9P0B352_BRAAE</name>
<proteinExistence type="predicted"/>
<dbReference type="Pfam" id="PF16054">
    <property type="entry name" value="TMEM72"/>
    <property type="match status" value="1"/>
</dbReference>
<keyword evidence="2" id="KW-1133">Transmembrane helix</keyword>
<organism evidence="3 4">
    <name type="scientific">Brassicogethes aeneus</name>
    <name type="common">Rape pollen beetle</name>
    <name type="synonym">Meligethes aeneus</name>
    <dbReference type="NCBI Taxonomy" id="1431903"/>
    <lineage>
        <taxon>Eukaryota</taxon>
        <taxon>Metazoa</taxon>
        <taxon>Ecdysozoa</taxon>
        <taxon>Arthropoda</taxon>
        <taxon>Hexapoda</taxon>
        <taxon>Insecta</taxon>
        <taxon>Pterygota</taxon>
        <taxon>Neoptera</taxon>
        <taxon>Endopterygota</taxon>
        <taxon>Coleoptera</taxon>
        <taxon>Polyphaga</taxon>
        <taxon>Cucujiformia</taxon>
        <taxon>Nitidulidae</taxon>
        <taxon>Meligethinae</taxon>
        <taxon>Brassicogethes</taxon>
    </lineage>
</organism>
<feature type="compositionally biased region" description="Polar residues" evidence="1">
    <location>
        <begin position="26"/>
        <end position="35"/>
    </location>
</feature>
<keyword evidence="4" id="KW-1185">Reference proteome</keyword>
<feature type="transmembrane region" description="Helical" evidence="2">
    <location>
        <begin position="153"/>
        <end position="177"/>
    </location>
</feature>
<dbReference type="PANTHER" id="PTHR28474:SF1">
    <property type="entry name" value="TRANSMEMBRANE PROTEIN 72"/>
    <property type="match status" value="1"/>
</dbReference>
<evidence type="ECO:0000256" key="2">
    <source>
        <dbReference type="SAM" id="Phobius"/>
    </source>
</evidence>
<feature type="region of interest" description="Disordered" evidence="1">
    <location>
        <begin position="16"/>
        <end position="35"/>
    </location>
</feature>